<sequence>MHIILGLNLDSRLGPSRKDALDQPVVGPMGLLGLLETWLGLSRPEVSAAQRVTSYLGHLRWQTAQPRFYGRSLEADGVGTSAKLLSWRDEWRMGGWDGTAPTDSPQRLREMAEVEHSAMGNIPPGEAERLVAVLAPLEAERTPIESVLLVDPLDSFPRLWREVLSCLPDVREWQPEPQGDGLLRELQQHALEAVVHGELCPLVNPIADGSVVLVQASTREAAEHWLSAYCRQTAADRLLVCGSDGDSVDATMVATGGASSGFRHTSSLRPALQALGLALEMCWDPVDIGYLVEFLSHPIGPFRRKARVRLAKAVAEQPGIGGGAWESAKQEIRVEENGDSILEDIAFWLEGERWNRDTGAPVDALLVRVEKLAGALRKRLADNGLLNATLGAAIEQCAAVRDGLLELKNQGAPNITPRVVEQLLEHATPASAGNPFAPAQVGCLRAESDTAACIEPADEVIWWMPSTPQLPPPLHWTKSELEAFSSLGVEVRNPQRELELLARQWLRPLLAARRQFIMVLPPPGAEEHPVRQLLLKLWPDLMKHRVDLDAQVESELVGTLAENLKHTALPPTPRALDLDGPITLPTTDQSYTSISELFNAPALYAFKRIARMRPASILEARDGNNLLGTLAHRVFEKFFQQADCLNWTDEQAVTWFRDNVDSLLRTEGAVLLMHGAGVGQQRFKSVCEHAIRSMMRHLRAACARRVYTELPVAGQLGHVPLIGKIDLLVELPGGNVVALDMKWRGDKYYAATLLDGQHLQLALYSSLYQQQTGVTPAALGYFIFESGAMYVSAPDVIPTAQVRTPPLAATTGLIQQAKASWDWRTNQWAAGNIEVVPVGGGEDFQGPEGTLQVNGPNTWDKDYMVLLGGWEQ</sequence>
<keyword evidence="2" id="KW-0540">Nuclease</keyword>
<keyword evidence="2" id="KW-0378">Hydrolase</keyword>
<dbReference type="InterPro" id="IPR011604">
    <property type="entry name" value="PDDEXK-like_dom_sf"/>
</dbReference>
<dbReference type="EMBL" id="QLTK01000008">
    <property type="protein sequence ID" value="RAS31907.1"/>
    <property type="molecule type" value="Genomic_DNA"/>
</dbReference>
<dbReference type="GO" id="GO:0004527">
    <property type="term" value="F:exonuclease activity"/>
    <property type="evidence" value="ECO:0007669"/>
    <property type="project" value="UniProtKB-KW"/>
</dbReference>
<evidence type="ECO:0000313" key="2">
    <source>
        <dbReference type="EMBL" id="RAS31907.1"/>
    </source>
</evidence>
<dbReference type="RefSeq" id="WP_111932183.1">
    <property type="nucleotide sequence ID" value="NZ_CADFFP010000009.1"/>
</dbReference>
<feature type="domain" description="PD-(D/E)XK endonuclease-like" evidence="1">
    <location>
        <begin position="590"/>
        <end position="786"/>
    </location>
</feature>
<dbReference type="InterPro" id="IPR038726">
    <property type="entry name" value="PDDEXK_AddAB-type"/>
</dbReference>
<comment type="caution">
    <text evidence="2">The sequence shown here is derived from an EMBL/GenBank/DDBJ whole genome shotgun (WGS) entry which is preliminary data.</text>
</comment>
<dbReference type="OrthoDB" id="1488830at2"/>
<dbReference type="Pfam" id="PF12705">
    <property type="entry name" value="PDDEXK_1"/>
    <property type="match status" value="1"/>
</dbReference>
<keyword evidence="2" id="KW-0269">Exonuclease</keyword>
<dbReference type="Gene3D" id="3.90.320.10">
    <property type="match status" value="1"/>
</dbReference>
<organism evidence="2 3">
    <name type="scientific">Paraburkholderia bryophila</name>
    <dbReference type="NCBI Taxonomy" id="420952"/>
    <lineage>
        <taxon>Bacteria</taxon>
        <taxon>Pseudomonadati</taxon>
        <taxon>Pseudomonadota</taxon>
        <taxon>Betaproteobacteria</taxon>
        <taxon>Burkholderiales</taxon>
        <taxon>Burkholderiaceae</taxon>
        <taxon>Paraburkholderia</taxon>
    </lineage>
</organism>
<evidence type="ECO:0000259" key="1">
    <source>
        <dbReference type="Pfam" id="PF12705"/>
    </source>
</evidence>
<name>A0A329CCS2_9BURK</name>
<evidence type="ECO:0000313" key="3">
    <source>
        <dbReference type="Proteomes" id="UP000248918"/>
    </source>
</evidence>
<accession>A0A329CCS2</accession>
<dbReference type="AlphaFoldDB" id="A0A329CCS2"/>
<reference evidence="2 3" key="1">
    <citation type="submission" date="2018-06" db="EMBL/GenBank/DDBJ databases">
        <title>Genomic Encyclopedia of Type Strains, Phase III (KMG-III): the genomes of soil and plant-associated and newly described type strains.</title>
        <authorList>
            <person name="Whitman W."/>
        </authorList>
    </citation>
    <scope>NUCLEOTIDE SEQUENCE [LARGE SCALE GENOMIC DNA]</scope>
    <source>
        <strain evidence="2 3">LMG 23644</strain>
    </source>
</reference>
<gene>
    <name evidence="2" type="ORF">BX591_10812</name>
</gene>
<protein>
    <submittedName>
        <fullName evidence="2">RecB family exonuclease</fullName>
    </submittedName>
</protein>
<proteinExistence type="predicted"/>
<dbReference type="Proteomes" id="UP000248918">
    <property type="component" value="Unassembled WGS sequence"/>
</dbReference>